<feature type="transmembrane region" description="Helical" evidence="1">
    <location>
        <begin position="257"/>
        <end position="278"/>
    </location>
</feature>
<feature type="transmembrane region" description="Helical" evidence="1">
    <location>
        <begin position="130"/>
        <end position="147"/>
    </location>
</feature>
<dbReference type="InterPro" id="IPR012507">
    <property type="entry name" value="YibE_F"/>
</dbReference>
<organism evidence="3 4">
    <name type="scientific">Anaerobranca californiensis DSM 14826</name>
    <dbReference type="NCBI Taxonomy" id="1120989"/>
    <lineage>
        <taxon>Bacteria</taxon>
        <taxon>Bacillati</taxon>
        <taxon>Bacillota</taxon>
        <taxon>Clostridia</taxon>
        <taxon>Eubacteriales</taxon>
        <taxon>Proteinivoracaceae</taxon>
        <taxon>Anaerobranca</taxon>
    </lineage>
</organism>
<dbReference type="OrthoDB" id="5753718at2"/>
<evidence type="ECO:0000256" key="1">
    <source>
        <dbReference type="SAM" id="Phobius"/>
    </source>
</evidence>
<name>A0A1M6M9T5_9FIRM</name>
<keyword evidence="1" id="KW-0472">Membrane</keyword>
<dbReference type="AlphaFoldDB" id="A0A1M6M9T5"/>
<keyword evidence="1" id="KW-0812">Transmembrane</keyword>
<keyword evidence="2" id="KW-0732">Signal</keyword>
<feature type="signal peptide" evidence="2">
    <location>
        <begin position="1"/>
        <end position="23"/>
    </location>
</feature>
<feature type="transmembrane region" description="Helical" evidence="1">
    <location>
        <begin position="206"/>
        <end position="226"/>
    </location>
</feature>
<evidence type="ECO:0000313" key="3">
    <source>
        <dbReference type="EMBL" id="SHJ80212.1"/>
    </source>
</evidence>
<dbReference type="PANTHER" id="PTHR41771:SF1">
    <property type="entry name" value="MEMBRANE PROTEIN"/>
    <property type="match status" value="1"/>
</dbReference>
<dbReference type="PANTHER" id="PTHR41771">
    <property type="entry name" value="MEMBRANE PROTEIN-RELATED"/>
    <property type="match status" value="1"/>
</dbReference>
<dbReference type="RefSeq" id="WP_072906385.1">
    <property type="nucleotide sequence ID" value="NZ_FRAI01000006.1"/>
</dbReference>
<evidence type="ECO:0000256" key="2">
    <source>
        <dbReference type="SAM" id="SignalP"/>
    </source>
</evidence>
<dbReference type="STRING" id="1120989.SAMN02745227_00730"/>
<feature type="transmembrane region" description="Helical" evidence="1">
    <location>
        <begin position="180"/>
        <end position="199"/>
    </location>
</feature>
<feature type="chain" id="PRO_5012341732" evidence="2">
    <location>
        <begin position="24"/>
        <end position="385"/>
    </location>
</feature>
<evidence type="ECO:0000313" key="4">
    <source>
        <dbReference type="Proteomes" id="UP000243547"/>
    </source>
</evidence>
<sequence>MKKLAIFALCMVFVLFFSTWVWANSNGQDIDLYDTDDQIPPYTVLRGIITYVGPFEEDTEHQFYLGRQDFRVKITSKGNFYGKEFDLENIKMGHPLYDLDLRVGQRVLLYAELSGEEIINIGIQSYARDYYLYILVGIFVVVLLLIGGFKGFKALVTLTIMAIVIILGLLPLILKGYNPLNLAIGFSSLIAVLTLFIVGGVNNKSIAATFGVIGGLIVSGVLAVIFGKVAHLTGFSSEEAQMLSFIDEAIKIDIQGLLFAGIIIGTLGAVLDVGMSVASSMAEIQKSIPEIKPLHLLKAGMNVGRDIMGTMVNTLILAYTGSSLPLLLIFRAYETSYDRIINMDLIATEIVRSLVGSLGLILTIPLTASFYILLMSRGKKREENG</sequence>
<accession>A0A1M6M9T5</accession>
<protein>
    <submittedName>
        <fullName evidence="3">Uncharacterized membrane protein</fullName>
    </submittedName>
</protein>
<reference evidence="4" key="1">
    <citation type="submission" date="2016-11" db="EMBL/GenBank/DDBJ databases">
        <authorList>
            <person name="Varghese N."/>
            <person name="Submissions S."/>
        </authorList>
    </citation>
    <scope>NUCLEOTIDE SEQUENCE [LARGE SCALE GENOMIC DNA]</scope>
    <source>
        <strain evidence="4">DSM 14826</strain>
    </source>
</reference>
<proteinExistence type="predicted"/>
<dbReference type="Proteomes" id="UP000243547">
    <property type="component" value="Unassembled WGS sequence"/>
</dbReference>
<keyword evidence="4" id="KW-1185">Reference proteome</keyword>
<gene>
    <name evidence="3" type="ORF">SAMN02745227_00730</name>
</gene>
<feature type="transmembrane region" description="Helical" evidence="1">
    <location>
        <begin position="307"/>
        <end position="330"/>
    </location>
</feature>
<feature type="transmembrane region" description="Helical" evidence="1">
    <location>
        <begin position="350"/>
        <end position="374"/>
    </location>
</feature>
<feature type="transmembrane region" description="Helical" evidence="1">
    <location>
        <begin position="154"/>
        <end position="174"/>
    </location>
</feature>
<dbReference type="EMBL" id="FRAI01000006">
    <property type="protein sequence ID" value="SHJ80212.1"/>
    <property type="molecule type" value="Genomic_DNA"/>
</dbReference>
<dbReference type="Pfam" id="PF07907">
    <property type="entry name" value="YibE_F"/>
    <property type="match status" value="1"/>
</dbReference>
<keyword evidence="1" id="KW-1133">Transmembrane helix</keyword>